<evidence type="ECO:0000256" key="2">
    <source>
        <dbReference type="ARBA" id="ARBA00022475"/>
    </source>
</evidence>
<feature type="transmembrane region" description="Helical" evidence="6">
    <location>
        <begin position="237"/>
        <end position="259"/>
    </location>
</feature>
<keyword evidence="5 6" id="KW-0472">Membrane</keyword>
<keyword evidence="3 6" id="KW-0812">Transmembrane</keyword>
<feature type="transmembrane region" description="Helical" evidence="6">
    <location>
        <begin position="340"/>
        <end position="364"/>
    </location>
</feature>
<gene>
    <name evidence="7" type="ORF">N1032_18260</name>
</gene>
<reference evidence="7" key="1">
    <citation type="submission" date="2022-08" db="EMBL/GenBank/DDBJ databases">
        <authorList>
            <person name="Deng Y."/>
            <person name="Han X.-F."/>
            <person name="Zhang Y.-Q."/>
        </authorList>
    </citation>
    <scope>NUCLEOTIDE SEQUENCE</scope>
    <source>
        <strain evidence="7">CPCC 203386</strain>
    </source>
</reference>
<evidence type="ECO:0000256" key="6">
    <source>
        <dbReference type="SAM" id="Phobius"/>
    </source>
</evidence>
<keyword evidence="8" id="KW-1185">Reference proteome</keyword>
<comment type="subcellular location">
    <subcellularLocation>
        <location evidence="1">Cell membrane</location>
        <topology evidence="1">Multi-pass membrane protein</topology>
    </subcellularLocation>
</comment>
<evidence type="ECO:0000313" key="7">
    <source>
        <dbReference type="EMBL" id="MCS5735687.1"/>
    </source>
</evidence>
<dbReference type="PIRSF" id="PIRSF006060">
    <property type="entry name" value="AA_transporter"/>
    <property type="match status" value="1"/>
</dbReference>
<feature type="transmembrane region" description="Helical" evidence="6">
    <location>
        <begin position="370"/>
        <end position="397"/>
    </location>
</feature>
<dbReference type="InterPro" id="IPR002293">
    <property type="entry name" value="AA/rel_permease1"/>
</dbReference>
<feature type="transmembrane region" description="Helical" evidence="6">
    <location>
        <begin position="409"/>
        <end position="428"/>
    </location>
</feature>
<feature type="transmembrane region" description="Helical" evidence="6">
    <location>
        <begin position="55"/>
        <end position="73"/>
    </location>
</feature>
<protein>
    <submittedName>
        <fullName evidence="7">APC family permease</fullName>
    </submittedName>
</protein>
<feature type="transmembrane region" description="Helical" evidence="6">
    <location>
        <begin position="195"/>
        <end position="216"/>
    </location>
</feature>
<dbReference type="PANTHER" id="PTHR42770">
    <property type="entry name" value="AMINO ACID TRANSPORTER-RELATED"/>
    <property type="match status" value="1"/>
</dbReference>
<evidence type="ECO:0000256" key="4">
    <source>
        <dbReference type="ARBA" id="ARBA00022989"/>
    </source>
</evidence>
<organism evidence="7 8">
    <name type="scientific">Herbiconiux daphne</name>
    <dbReference type="NCBI Taxonomy" id="2970914"/>
    <lineage>
        <taxon>Bacteria</taxon>
        <taxon>Bacillati</taxon>
        <taxon>Actinomycetota</taxon>
        <taxon>Actinomycetes</taxon>
        <taxon>Micrococcales</taxon>
        <taxon>Microbacteriaceae</taxon>
        <taxon>Herbiconiux</taxon>
    </lineage>
</organism>
<dbReference type="RefSeq" id="WP_259540656.1">
    <property type="nucleotide sequence ID" value="NZ_JANLCJ010000008.1"/>
</dbReference>
<accession>A0ABT2H707</accession>
<proteinExistence type="predicted"/>
<dbReference type="Gene3D" id="1.20.1740.10">
    <property type="entry name" value="Amino acid/polyamine transporter I"/>
    <property type="match status" value="1"/>
</dbReference>
<name>A0ABT2H707_9MICO</name>
<evidence type="ECO:0000313" key="8">
    <source>
        <dbReference type="Proteomes" id="UP001165586"/>
    </source>
</evidence>
<dbReference type="Proteomes" id="UP001165586">
    <property type="component" value="Unassembled WGS sequence"/>
</dbReference>
<evidence type="ECO:0000256" key="5">
    <source>
        <dbReference type="ARBA" id="ARBA00023136"/>
    </source>
</evidence>
<feature type="transmembrane region" description="Helical" evidence="6">
    <location>
        <begin position="85"/>
        <end position="106"/>
    </location>
</feature>
<evidence type="ECO:0000256" key="1">
    <source>
        <dbReference type="ARBA" id="ARBA00004651"/>
    </source>
</evidence>
<dbReference type="PANTHER" id="PTHR42770:SF16">
    <property type="entry name" value="AMINO ACID PERMEASE"/>
    <property type="match status" value="1"/>
</dbReference>
<dbReference type="EMBL" id="JANLCJ010000008">
    <property type="protein sequence ID" value="MCS5735687.1"/>
    <property type="molecule type" value="Genomic_DNA"/>
</dbReference>
<feature type="transmembrane region" description="Helical" evidence="6">
    <location>
        <begin position="440"/>
        <end position="460"/>
    </location>
</feature>
<keyword evidence="4 6" id="KW-1133">Transmembrane helix</keyword>
<keyword evidence="2" id="KW-1003">Cell membrane</keyword>
<dbReference type="InterPro" id="IPR050367">
    <property type="entry name" value="APC_superfamily"/>
</dbReference>
<evidence type="ECO:0000256" key="3">
    <source>
        <dbReference type="ARBA" id="ARBA00022692"/>
    </source>
</evidence>
<dbReference type="Pfam" id="PF13520">
    <property type="entry name" value="AA_permease_2"/>
    <property type="match status" value="1"/>
</dbReference>
<feature type="transmembrane region" description="Helical" evidence="6">
    <location>
        <begin position="126"/>
        <end position="147"/>
    </location>
</feature>
<feature type="transmembrane region" description="Helical" evidence="6">
    <location>
        <begin position="24"/>
        <end position="49"/>
    </location>
</feature>
<sequence>MTAETITEPRTTALRKNAVGVPGILFFVFSAQAPLTGIVGAAGLAVALGNGAGAPGAYLIVGLIIVLFAVGFTTISRHIDTRGGFFAIVDAGLGRSFGVGGSYLAMLSYNTIQAAMYGLLGGTLSGIFPVVPWWVFSLAAIVLVWGLGSRGIELGARVLAVLVITEVVLLLVFAVIVLVTTGFAGLDVGASFSPAAILAGAPGIAILFAIASMFGFESTAIYSGEAKDPQRTVPRATYISVIAIAVFFAFVMWMLIAYYGADSAQDAALATLTTDPARFVLEPLTAVLGGWAAPVAQVLLCTSLLAGVLAFHNMVTRYFHALSERGNLPRSLAHTNRQHAPATAALTQSIVVTVLVLPFALLGLDPLTTLFAWFSGLAVAALVVLYVISSIAVIVFFRRHRLVESPWRTLVAPIVSTVLMLGELFLIITNFGTLTGSDPLTGWIMLGSIPVVFLIGFVSARAGRVGSSSAVVES</sequence>
<feature type="transmembrane region" description="Helical" evidence="6">
    <location>
        <begin position="291"/>
        <end position="311"/>
    </location>
</feature>
<feature type="transmembrane region" description="Helical" evidence="6">
    <location>
        <begin position="159"/>
        <end position="183"/>
    </location>
</feature>
<comment type="caution">
    <text evidence="7">The sequence shown here is derived from an EMBL/GenBank/DDBJ whole genome shotgun (WGS) entry which is preliminary data.</text>
</comment>